<reference evidence="1" key="1">
    <citation type="journal article" date="2022" name="Front. Microbiol.">
        <title>Genome-based taxonomic rearrangement of Oceanobacter-related bacteria including the description of Thalassolituus hydrocarbonoclasticus sp. nov. and Thalassolituus pacificus sp. nov. and emended description of the genus Thalassolituus.</title>
        <authorList>
            <person name="Dong C."/>
            <person name="Wei L."/>
            <person name="Wang J."/>
            <person name="Lai Q."/>
            <person name="Huang Z."/>
            <person name="Shao Z."/>
        </authorList>
    </citation>
    <scope>NUCLEOTIDE SEQUENCE</scope>
    <source>
        <strain evidence="1">59MF3M-4</strain>
    </source>
</reference>
<dbReference type="RefSeq" id="WP_260975135.1">
    <property type="nucleotide sequence ID" value="NZ_JAOANI010000012.1"/>
</dbReference>
<dbReference type="AlphaFoldDB" id="A0A9X2WDA7"/>
<evidence type="ECO:0000313" key="1">
    <source>
        <dbReference type="EMBL" id="MCT7358215.1"/>
    </source>
</evidence>
<dbReference type="EMBL" id="JAOANI010000012">
    <property type="protein sequence ID" value="MCT7358215.1"/>
    <property type="molecule type" value="Genomic_DNA"/>
</dbReference>
<evidence type="ECO:0008006" key="3">
    <source>
        <dbReference type="Google" id="ProtNLM"/>
    </source>
</evidence>
<name>A0A9X2WDA7_9GAMM</name>
<dbReference type="Proteomes" id="UP001147830">
    <property type="component" value="Unassembled WGS sequence"/>
</dbReference>
<sequence length="313" mass="33811">MSLCAQWQTGACAPRLSLSRDAVRLRRELATSFLTHTSVATAWQLGLRADTPGTAFFCGYQAAMRQLDPALAADAWAAFCISEAGLRSLSQMQTRFSAATSCLNGEKSHVMLAENGLDLLYVVAAGDDGLLCVQVAARANGVEALTARKAQPFLPDVPHTPVRFNDVQITSGYRCENAHQRLNKPFRYWEDVHVALAFSGWLLANISAEKDVSELNINDDINGNTSSNTSANANTTAGTQNLIAVAEKLAQCFAAQPQQYSLTALDALEALLACQDAMLPLLTAGARTLWQRDRILLQLATPLRAKIRTSLTG</sequence>
<comment type="caution">
    <text evidence="1">The sequence shown here is derived from an EMBL/GenBank/DDBJ whole genome shotgun (WGS) entry which is preliminary data.</text>
</comment>
<keyword evidence="2" id="KW-1185">Reference proteome</keyword>
<organism evidence="1 2">
    <name type="scientific">Thalassolituus pacificus</name>
    <dbReference type="NCBI Taxonomy" id="2975440"/>
    <lineage>
        <taxon>Bacteria</taxon>
        <taxon>Pseudomonadati</taxon>
        <taxon>Pseudomonadota</taxon>
        <taxon>Gammaproteobacteria</taxon>
        <taxon>Oceanospirillales</taxon>
        <taxon>Oceanospirillaceae</taxon>
        <taxon>Thalassolituus</taxon>
    </lineage>
</organism>
<gene>
    <name evidence="1" type="ORF">NYR02_04160</name>
</gene>
<reference evidence="1" key="2">
    <citation type="submission" date="2022-08" db="EMBL/GenBank/DDBJ databases">
        <authorList>
            <person name="Dong C."/>
        </authorList>
    </citation>
    <scope>NUCLEOTIDE SEQUENCE</scope>
    <source>
        <strain evidence="1">59MF3M-4</strain>
    </source>
</reference>
<proteinExistence type="predicted"/>
<accession>A0A9X2WDA7</accession>
<protein>
    <recommendedName>
        <fullName evidence="3">Acyl-CoA dehydrogenase</fullName>
    </recommendedName>
</protein>
<dbReference type="InterPro" id="IPR009100">
    <property type="entry name" value="AcylCoA_DH/oxidase_NM_dom_sf"/>
</dbReference>
<dbReference type="SUPFAM" id="SSF56645">
    <property type="entry name" value="Acyl-CoA dehydrogenase NM domain-like"/>
    <property type="match status" value="1"/>
</dbReference>
<evidence type="ECO:0000313" key="2">
    <source>
        <dbReference type="Proteomes" id="UP001147830"/>
    </source>
</evidence>
<dbReference type="GO" id="GO:0016627">
    <property type="term" value="F:oxidoreductase activity, acting on the CH-CH group of donors"/>
    <property type="evidence" value="ECO:0007669"/>
    <property type="project" value="InterPro"/>
</dbReference>